<dbReference type="InterPro" id="IPR001647">
    <property type="entry name" value="HTH_TetR"/>
</dbReference>
<feature type="domain" description="HTH tetR-type" evidence="3">
    <location>
        <begin position="43"/>
        <end position="103"/>
    </location>
</feature>
<name>A0A0J0ZWT0_ACIBA</name>
<evidence type="ECO:0000313" key="4">
    <source>
        <dbReference type="EMBL" id="KLT86804.1"/>
    </source>
</evidence>
<feature type="DNA-binding region" description="H-T-H motif" evidence="2">
    <location>
        <begin position="66"/>
        <end position="85"/>
    </location>
</feature>
<dbReference type="PANTHER" id="PTHR43479:SF11">
    <property type="entry name" value="ACREF_ENVCD OPERON REPRESSOR-RELATED"/>
    <property type="match status" value="1"/>
</dbReference>
<reference evidence="4 5" key="1">
    <citation type="submission" date="2014-07" db="EMBL/GenBank/DDBJ databases">
        <authorList>
            <person name="Harkins D.M."/>
            <person name="Lesho E."/>
            <person name="Waterman P.E."/>
            <person name="Chan A."/>
            <person name="Fouts D.E."/>
        </authorList>
    </citation>
    <scope>NUCLEOTIDE SEQUENCE [LARGE SCALE GENOMIC DNA]</scope>
    <source>
        <strain evidence="4 5">MRSN 3527</strain>
    </source>
</reference>
<dbReference type="InterPro" id="IPR009057">
    <property type="entry name" value="Homeodomain-like_sf"/>
</dbReference>
<evidence type="ECO:0000313" key="5">
    <source>
        <dbReference type="Proteomes" id="UP000036122"/>
    </source>
</evidence>
<dbReference type="SUPFAM" id="SSF46689">
    <property type="entry name" value="Homeodomain-like"/>
    <property type="match status" value="1"/>
</dbReference>
<gene>
    <name evidence="4" type="ORF">T630_1450</name>
</gene>
<dbReference type="InterPro" id="IPR050624">
    <property type="entry name" value="HTH-type_Tx_Regulator"/>
</dbReference>
<evidence type="ECO:0000256" key="1">
    <source>
        <dbReference type="ARBA" id="ARBA00023125"/>
    </source>
</evidence>
<accession>A0A0J0ZWT0</accession>
<dbReference type="PRINTS" id="PR00455">
    <property type="entry name" value="HTHTETR"/>
</dbReference>
<protein>
    <submittedName>
        <fullName evidence="4">Transcriptional regulator, TetR family</fullName>
    </submittedName>
</protein>
<evidence type="ECO:0000259" key="3">
    <source>
        <dbReference type="PROSITE" id="PS50977"/>
    </source>
</evidence>
<dbReference type="PROSITE" id="PS50977">
    <property type="entry name" value="HTH_TETR_2"/>
    <property type="match status" value="1"/>
</dbReference>
<dbReference type="Gene3D" id="1.10.357.10">
    <property type="entry name" value="Tetracycline Repressor, domain 2"/>
    <property type="match status" value="1"/>
</dbReference>
<dbReference type="Pfam" id="PF00440">
    <property type="entry name" value="TetR_N"/>
    <property type="match status" value="1"/>
</dbReference>
<proteinExistence type="predicted"/>
<sequence length="236" mass="27532">MCQAQSLRLCCAFFSPKKGTGFFISTYNKNFYNGKTMPNLVLPTRTLYVVNKAIDLFHHCGFHLIGVDRIVKESEITKATFYNYFHSKERLIEICLMVQKEKLQEQVVAMVEYDLNTAAIDKLKKLYYLHTDLEGPYYLLYKAIFEIKNSYPNAYQTAMRYRTWLKNEIYSQLRMLNADASFTDAKLFVYMVEGTIIQLLSSDGAIEREKMLDCFLNSFVRNFSPCMFTHVDASKC</sequence>
<dbReference type="Proteomes" id="UP000036122">
    <property type="component" value="Unassembled WGS sequence"/>
</dbReference>
<comment type="caution">
    <text evidence="4">The sequence shown here is derived from an EMBL/GenBank/DDBJ whole genome shotgun (WGS) entry which is preliminary data.</text>
</comment>
<dbReference type="EMBL" id="JPHZ01000024">
    <property type="protein sequence ID" value="KLT86804.1"/>
    <property type="molecule type" value="Genomic_DNA"/>
</dbReference>
<dbReference type="AlphaFoldDB" id="A0A0J0ZWT0"/>
<evidence type="ECO:0000256" key="2">
    <source>
        <dbReference type="PROSITE-ProRule" id="PRU00335"/>
    </source>
</evidence>
<dbReference type="GO" id="GO:0003677">
    <property type="term" value="F:DNA binding"/>
    <property type="evidence" value="ECO:0007669"/>
    <property type="project" value="UniProtKB-UniRule"/>
</dbReference>
<organism evidence="4 5">
    <name type="scientific">Acinetobacter baumannii MRSN 3527</name>
    <dbReference type="NCBI Taxonomy" id="1409923"/>
    <lineage>
        <taxon>Bacteria</taxon>
        <taxon>Pseudomonadati</taxon>
        <taxon>Pseudomonadota</taxon>
        <taxon>Gammaproteobacteria</taxon>
        <taxon>Moraxellales</taxon>
        <taxon>Moraxellaceae</taxon>
        <taxon>Acinetobacter</taxon>
        <taxon>Acinetobacter calcoaceticus/baumannii complex</taxon>
    </lineage>
</organism>
<dbReference type="PANTHER" id="PTHR43479">
    <property type="entry name" value="ACREF/ENVCD OPERON REPRESSOR-RELATED"/>
    <property type="match status" value="1"/>
</dbReference>
<dbReference type="PATRIC" id="fig|1409923.3.peg.1801"/>
<keyword evidence="1 2" id="KW-0238">DNA-binding</keyword>